<proteinExistence type="predicted"/>
<dbReference type="PANTHER" id="PTHR44170:SF6">
    <property type="entry name" value="CONTACTIN"/>
    <property type="match status" value="1"/>
</dbReference>
<dbReference type="Gene3D" id="2.60.40.10">
    <property type="entry name" value="Immunoglobulins"/>
    <property type="match status" value="1"/>
</dbReference>
<dbReference type="SMART" id="SM00409">
    <property type="entry name" value="IG"/>
    <property type="match status" value="1"/>
</dbReference>
<evidence type="ECO:0000256" key="1">
    <source>
        <dbReference type="ARBA" id="ARBA00022737"/>
    </source>
</evidence>
<keyword evidence="2" id="KW-1015">Disulfide bond</keyword>
<dbReference type="InterPro" id="IPR007110">
    <property type="entry name" value="Ig-like_dom"/>
</dbReference>
<reference evidence="5" key="1">
    <citation type="submission" date="2018-05" db="EMBL/GenBank/DDBJ databases">
        <authorList>
            <person name="Lanie J.A."/>
            <person name="Ng W.-L."/>
            <person name="Kazmierczak K.M."/>
            <person name="Andrzejewski T.M."/>
            <person name="Davidsen T.M."/>
            <person name="Wayne K.J."/>
            <person name="Tettelin H."/>
            <person name="Glass J.I."/>
            <person name="Rusch D."/>
            <person name="Podicherti R."/>
            <person name="Tsui H.-C.T."/>
            <person name="Winkler M.E."/>
        </authorList>
    </citation>
    <scope>NUCLEOTIDE SEQUENCE</scope>
</reference>
<dbReference type="InterPro" id="IPR003599">
    <property type="entry name" value="Ig_sub"/>
</dbReference>
<dbReference type="SUPFAM" id="SSF48726">
    <property type="entry name" value="Immunoglobulin"/>
    <property type="match status" value="1"/>
</dbReference>
<accession>A0A381ZGM1</accession>
<feature type="compositionally biased region" description="Acidic residues" evidence="3">
    <location>
        <begin position="670"/>
        <end position="687"/>
    </location>
</feature>
<name>A0A381ZGM1_9ZZZZ</name>
<feature type="region of interest" description="Disordered" evidence="3">
    <location>
        <begin position="658"/>
        <end position="687"/>
    </location>
</feature>
<feature type="domain" description="Ig-like" evidence="4">
    <location>
        <begin position="247"/>
        <end position="327"/>
    </location>
</feature>
<evidence type="ECO:0000256" key="3">
    <source>
        <dbReference type="SAM" id="MobiDB-lite"/>
    </source>
</evidence>
<sequence>AFSVSGLSLGYGANQIEVKALDASGNVGTSKVDVTWAPERTLKIGTVLERQEGQVVEIPIELESQGGVSSMTFVLKYDPVYLAEPKLVWSSEMVGVLNSVNTGVVGELKCAFSLGSKSVSSGARLVSKVAFRVRSIPEELDSTLGLEVLEMADTDGDTFEGSTTAVGGVAKLQLRRVKGDNNGNDKLDVGDGTVMLRMLTDLEEVRAWDVGSNDLNENTRLDSGDVTRVLKTAVRLVVKTALQGTKPRLMVHPRSRVMGVGQTYVFRVQATGTQPIRYQWYKNGQVLGGQKSAVLVRSRLKASDSGVYWVEASNSEGKVRSGSARLTVRGGSVGGRSIAKMGGDAGKAAEGAVLSLKKKSGGKVKVGVNLTGLGSNSDGDSTNIGKMGGEYTFSGATDYRIAGVSGTTLELSYPKDVLKLVGEGSHRAGSMVPEKLKNTVYWNVLPDNDYATQDGRLVFGLSSAEQWANLDGELAELEFEVLDASRLAEAELKLTQVELTSDGFDTLAVPGSRLSLGSGEEMPVGVDYGVEESQILYRVGTNGLSNYVFEGPGLGTNNLGGSGRDIAKMGGGQPELVLVEGLTYVFEWQEEGLPFYVGTEAGFGSVFNGLEVEGNGLDGKGQRVVLMPNADTPRRLSYYSSPELSGIIRVVKADAGEVDEGVSLPREGSGEETTDPGEGDGTGEGEQENAVPVLAGMSDVELESGGSKSVSVSFSDSDQGDSHTVVVSSDTAEVSVSGSGNTSGSQYTVSAADGYEGTAIVTVVVSDGSDSDTGTFQVSVSEASGGGTTDGEESFGDPVVYANNTATVLGKVSINGEPAGAGDVVAIYVGEELRSKKAVIMQGEEAWVIALVNAAGGEETITFKVYDASAGV</sequence>
<evidence type="ECO:0000313" key="5">
    <source>
        <dbReference type="EMBL" id="SVA87992.1"/>
    </source>
</evidence>
<organism evidence="5">
    <name type="scientific">marine metagenome</name>
    <dbReference type="NCBI Taxonomy" id="408172"/>
    <lineage>
        <taxon>unclassified sequences</taxon>
        <taxon>metagenomes</taxon>
        <taxon>ecological metagenomes</taxon>
    </lineage>
</organism>
<feature type="non-terminal residue" evidence="5">
    <location>
        <position position="1"/>
    </location>
</feature>
<dbReference type="AlphaFoldDB" id="A0A381ZGM1"/>
<dbReference type="InterPro" id="IPR013783">
    <property type="entry name" value="Ig-like_fold"/>
</dbReference>
<evidence type="ECO:0000256" key="2">
    <source>
        <dbReference type="ARBA" id="ARBA00023157"/>
    </source>
</evidence>
<feature type="region of interest" description="Disordered" evidence="3">
    <location>
        <begin position="701"/>
        <end position="744"/>
    </location>
</feature>
<dbReference type="PROSITE" id="PS50835">
    <property type="entry name" value="IG_LIKE"/>
    <property type="match status" value="1"/>
</dbReference>
<keyword evidence="1" id="KW-0677">Repeat</keyword>
<evidence type="ECO:0000259" key="4">
    <source>
        <dbReference type="PROSITE" id="PS50835"/>
    </source>
</evidence>
<feature type="non-terminal residue" evidence="5">
    <location>
        <position position="872"/>
    </location>
</feature>
<feature type="compositionally biased region" description="Low complexity" evidence="3">
    <location>
        <begin position="704"/>
        <end position="717"/>
    </location>
</feature>
<protein>
    <recommendedName>
        <fullName evidence="4">Ig-like domain-containing protein</fullName>
    </recommendedName>
</protein>
<gene>
    <name evidence="5" type="ORF">METZ01_LOCUS140846</name>
</gene>
<dbReference type="InterPro" id="IPR008965">
    <property type="entry name" value="CBM2/CBM3_carb-bd_dom_sf"/>
</dbReference>
<dbReference type="SUPFAM" id="SSF49384">
    <property type="entry name" value="Carbohydrate-binding domain"/>
    <property type="match status" value="1"/>
</dbReference>
<dbReference type="GO" id="GO:0098609">
    <property type="term" value="P:cell-cell adhesion"/>
    <property type="evidence" value="ECO:0007669"/>
    <property type="project" value="TreeGrafter"/>
</dbReference>
<dbReference type="PANTHER" id="PTHR44170">
    <property type="entry name" value="PROTEIN SIDEKICK"/>
    <property type="match status" value="1"/>
</dbReference>
<dbReference type="GO" id="GO:0030246">
    <property type="term" value="F:carbohydrate binding"/>
    <property type="evidence" value="ECO:0007669"/>
    <property type="project" value="InterPro"/>
</dbReference>
<dbReference type="Pfam" id="PF13927">
    <property type="entry name" value="Ig_3"/>
    <property type="match status" value="1"/>
</dbReference>
<feature type="compositionally biased region" description="Low complexity" evidence="3">
    <location>
        <begin position="734"/>
        <end position="744"/>
    </location>
</feature>
<dbReference type="InterPro" id="IPR036179">
    <property type="entry name" value="Ig-like_dom_sf"/>
</dbReference>
<dbReference type="EMBL" id="UINC01021117">
    <property type="protein sequence ID" value="SVA87992.1"/>
    <property type="molecule type" value="Genomic_DNA"/>
</dbReference>
<dbReference type="GO" id="GO:0016020">
    <property type="term" value="C:membrane"/>
    <property type="evidence" value="ECO:0007669"/>
    <property type="project" value="UniProtKB-SubCell"/>
</dbReference>
<dbReference type="Gene3D" id="2.60.40.680">
    <property type="match status" value="1"/>
</dbReference>